<evidence type="ECO:0000256" key="2">
    <source>
        <dbReference type="SAM" id="Phobius"/>
    </source>
</evidence>
<proteinExistence type="predicted"/>
<reference evidence="4" key="1">
    <citation type="journal article" date="2019" name="Int. J. Syst. Evol. Microbiol.">
        <title>The Global Catalogue of Microorganisms (GCM) 10K type strain sequencing project: providing services to taxonomists for standard genome sequencing and annotation.</title>
        <authorList>
            <consortium name="The Broad Institute Genomics Platform"/>
            <consortium name="The Broad Institute Genome Sequencing Center for Infectious Disease"/>
            <person name="Wu L."/>
            <person name="Ma J."/>
        </authorList>
    </citation>
    <scope>NUCLEOTIDE SEQUENCE [LARGE SCALE GENOMIC DNA]</scope>
    <source>
        <strain evidence="4">JCM 16904</strain>
    </source>
</reference>
<gene>
    <name evidence="3" type="ORF">GCM10022224_058680</name>
</gene>
<dbReference type="RefSeq" id="WP_344885215.1">
    <property type="nucleotide sequence ID" value="NZ_BAAAZP010000102.1"/>
</dbReference>
<accession>A0ABP7CBL1</accession>
<dbReference type="Proteomes" id="UP001500902">
    <property type="component" value="Unassembled WGS sequence"/>
</dbReference>
<keyword evidence="2" id="KW-0472">Membrane</keyword>
<keyword evidence="2" id="KW-0812">Transmembrane</keyword>
<organism evidence="3 4">
    <name type="scientific">Nonomuraea antimicrobica</name>
    <dbReference type="NCBI Taxonomy" id="561173"/>
    <lineage>
        <taxon>Bacteria</taxon>
        <taxon>Bacillati</taxon>
        <taxon>Actinomycetota</taxon>
        <taxon>Actinomycetes</taxon>
        <taxon>Streptosporangiales</taxon>
        <taxon>Streptosporangiaceae</taxon>
        <taxon>Nonomuraea</taxon>
    </lineage>
</organism>
<evidence type="ECO:0000256" key="1">
    <source>
        <dbReference type="SAM" id="MobiDB-lite"/>
    </source>
</evidence>
<keyword evidence="2" id="KW-1133">Transmembrane helix</keyword>
<comment type="caution">
    <text evidence="3">The sequence shown here is derived from an EMBL/GenBank/DDBJ whole genome shotgun (WGS) entry which is preliminary data.</text>
</comment>
<dbReference type="EMBL" id="BAAAZP010000102">
    <property type="protein sequence ID" value="GAA3686126.1"/>
    <property type="molecule type" value="Genomic_DNA"/>
</dbReference>
<evidence type="ECO:0000313" key="4">
    <source>
        <dbReference type="Proteomes" id="UP001500902"/>
    </source>
</evidence>
<evidence type="ECO:0000313" key="3">
    <source>
        <dbReference type="EMBL" id="GAA3686126.1"/>
    </source>
</evidence>
<keyword evidence="4" id="KW-1185">Reference proteome</keyword>
<feature type="transmembrane region" description="Helical" evidence="2">
    <location>
        <begin position="6"/>
        <end position="26"/>
    </location>
</feature>
<protein>
    <submittedName>
        <fullName evidence="3">Uncharacterized protein</fullName>
    </submittedName>
</protein>
<feature type="region of interest" description="Disordered" evidence="1">
    <location>
        <begin position="30"/>
        <end position="58"/>
    </location>
</feature>
<sequence>MFEIVSALVPPLVVGGAFIAGVVHLMRSEARAKAAEDQANEPGNPAAPSGNHQEAPES</sequence>
<name>A0ABP7CBL1_9ACTN</name>